<protein>
    <submittedName>
        <fullName evidence="1">Uncharacterized protein</fullName>
    </submittedName>
</protein>
<name>A0A382I7M1_9ZZZZ</name>
<accession>A0A382I7M1</accession>
<sequence>VTQQLTLVTSFEDLLSNPAIQVTRDHQTSFRPQRWCHVDAMGSGVTAPGPDT</sequence>
<dbReference type="EMBL" id="UINC01065568">
    <property type="protein sequence ID" value="SVB95375.1"/>
    <property type="molecule type" value="Genomic_DNA"/>
</dbReference>
<feature type="non-terminal residue" evidence="1">
    <location>
        <position position="52"/>
    </location>
</feature>
<gene>
    <name evidence="1" type="ORF">METZ01_LOCUS248229</name>
</gene>
<dbReference type="AlphaFoldDB" id="A0A382I7M1"/>
<evidence type="ECO:0000313" key="1">
    <source>
        <dbReference type="EMBL" id="SVB95375.1"/>
    </source>
</evidence>
<organism evidence="1">
    <name type="scientific">marine metagenome</name>
    <dbReference type="NCBI Taxonomy" id="408172"/>
    <lineage>
        <taxon>unclassified sequences</taxon>
        <taxon>metagenomes</taxon>
        <taxon>ecological metagenomes</taxon>
    </lineage>
</organism>
<reference evidence="1" key="1">
    <citation type="submission" date="2018-05" db="EMBL/GenBank/DDBJ databases">
        <authorList>
            <person name="Lanie J.A."/>
            <person name="Ng W.-L."/>
            <person name="Kazmierczak K.M."/>
            <person name="Andrzejewski T.M."/>
            <person name="Davidsen T.M."/>
            <person name="Wayne K.J."/>
            <person name="Tettelin H."/>
            <person name="Glass J.I."/>
            <person name="Rusch D."/>
            <person name="Podicherti R."/>
            <person name="Tsui H.-C.T."/>
            <person name="Winkler M.E."/>
        </authorList>
    </citation>
    <scope>NUCLEOTIDE SEQUENCE</scope>
</reference>
<feature type="non-terminal residue" evidence="1">
    <location>
        <position position="1"/>
    </location>
</feature>
<proteinExistence type="predicted"/>